<dbReference type="SUPFAM" id="SSF52540">
    <property type="entry name" value="P-loop containing nucleoside triphosphate hydrolases"/>
    <property type="match status" value="1"/>
</dbReference>
<dbReference type="NCBIfam" id="NF003828">
    <property type="entry name" value="PRK05416.1"/>
    <property type="match status" value="1"/>
</dbReference>
<evidence type="ECO:0000256" key="4">
    <source>
        <dbReference type="HAMAP-Rule" id="MF_00636"/>
    </source>
</evidence>
<keyword evidence="2 4" id="KW-0067">ATP-binding</keyword>
<comment type="caution">
    <text evidence="4">Lacks conserved residue(s) required for the propagation of feature annotation.</text>
</comment>
<evidence type="ECO:0000259" key="5">
    <source>
        <dbReference type="Pfam" id="PF03668"/>
    </source>
</evidence>
<dbReference type="GO" id="GO:0005525">
    <property type="term" value="F:GTP binding"/>
    <property type="evidence" value="ECO:0007669"/>
    <property type="project" value="UniProtKB-UniRule"/>
</dbReference>
<dbReference type="EMBL" id="AAVT01000007">
    <property type="protein sequence ID" value="EAW30536.1"/>
    <property type="molecule type" value="Genomic_DNA"/>
</dbReference>
<comment type="caution">
    <text evidence="7">The sequence shown here is derived from an EMBL/GenBank/DDBJ whole genome shotgun (WGS) entry which is preliminary data.</text>
</comment>
<dbReference type="Proteomes" id="UP000004931">
    <property type="component" value="Unassembled WGS sequence"/>
</dbReference>
<evidence type="ECO:0000256" key="3">
    <source>
        <dbReference type="ARBA" id="ARBA00023134"/>
    </source>
</evidence>
<dbReference type="Pfam" id="PF03668">
    <property type="entry name" value="RapZ-like_N"/>
    <property type="match status" value="1"/>
</dbReference>
<dbReference type="Pfam" id="PF22740">
    <property type="entry name" value="PapZ_C"/>
    <property type="match status" value="1"/>
</dbReference>
<dbReference type="STRING" id="247633.GP2143_00317"/>
<evidence type="ECO:0000259" key="6">
    <source>
        <dbReference type="Pfam" id="PF22740"/>
    </source>
</evidence>
<feature type="domain" description="RapZ-like N-terminal" evidence="5">
    <location>
        <begin position="1"/>
        <end position="139"/>
    </location>
</feature>
<keyword evidence="3 4" id="KW-0342">GTP-binding</keyword>
<accession>A0YEU1</accession>
<dbReference type="HAMAP" id="MF_00636">
    <property type="entry name" value="RapZ_like"/>
    <property type="match status" value="1"/>
</dbReference>
<dbReference type="AlphaFoldDB" id="A0YEU1"/>
<protein>
    <submittedName>
        <fullName evidence="7">Uncharacterized protein</fullName>
    </submittedName>
</protein>
<keyword evidence="1 4" id="KW-0547">Nucleotide-binding</keyword>
<feature type="binding site" evidence="4">
    <location>
        <begin position="40"/>
        <end position="43"/>
    </location>
    <ligand>
        <name>GTP</name>
        <dbReference type="ChEBI" id="CHEBI:37565"/>
    </ligand>
</feature>
<keyword evidence="8" id="KW-1185">Reference proteome</keyword>
<gene>
    <name evidence="7" type="ORF">GP2143_00317</name>
</gene>
<dbReference type="InterPro" id="IPR005337">
    <property type="entry name" value="RapZ-like"/>
</dbReference>
<dbReference type="PIRSF" id="PIRSF005052">
    <property type="entry name" value="P-loopkin"/>
    <property type="match status" value="1"/>
</dbReference>
<dbReference type="InterPro" id="IPR053931">
    <property type="entry name" value="RapZ_C"/>
</dbReference>
<reference evidence="7 8" key="1">
    <citation type="journal article" date="2010" name="J. Bacteriol.">
        <title>Genome sequence of the oligotrophic marine Gammaproteobacterium HTCC2143, isolated from the Oregon Coast.</title>
        <authorList>
            <person name="Oh H.M."/>
            <person name="Kang I."/>
            <person name="Ferriera S."/>
            <person name="Giovannoni S.J."/>
            <person name="Cho J.C."/>
        </authorList>
    </citation>
    <scope>NUCLEOTIDE SEQUENCE [LARGE SCALE GENOMIC DNA]</scope>
    <source>
        <strain evidence="7 8">HTCC2143</strain>
    </source>
</reference>
<dbReference type="PANTHER" id="PTHR30448:SF0">
    <property type="entry name" value="RNASE ADAPTER PROTEIN RAPZ"/>
    <property type="match status" value="1"/>
</dbReference>
<evidence type="ECO:0000256" key="1">
    <source>
        <dbReference type="ARBA" id="ARBA00022741"/>
    </source>
</evidence>
<sequence>MEDEGYYCIDNLPVALIPKVVRHLQDSSAAEHDLVAICVDARNANKDLANFAELLQNKPLDLDIDILFLDADSERLIKRFSETRRRHPLSDRHTALTEAIIRERKILEPIADIATLTIDTSSLSLHELRTMIKSRLVKKQGAGISILFQSFGFKQGIPVDADIVYDIRILPNPHWDASLRALTGQDQPVVDFLDDQHEVEEMFVDIHSYLEKWLPLFEHNNRSYITIGIGCTGGQHRSVYMAERLAKYFDGLYQNVQVRHRELPNL</sequence>
<dbReference type="GO" id="GO:0005524">
    <property type="term" value="F:ATP binding"/>
    <property type="evidence" value="ECO:0007669"/>
    <property type="project" value="UniProtKB-UniRule"/>
</dbReference>
<name>A0YEU1_9GAMM</name>
<feature type="domain" description="RapZ C-terminal" evidence="6">
    <location>
        <begin position="145"/>
        <end position="263"/>
    </location>
</feature>
<dbReference type="InterPro" id="IPR053930">
    <property type="entry name" value="RapZ-like_N"/>
</dbReference>
<dbReference type="PANTHER" id="PTHR30448">
    <property type="entry name" value="RNASE ADAPTER PROTEIN RAPZ"/>
    <property type="match status" value="1"/>
</dbReference>
<organism evidence="7 8">
    <name type="scientific">marine gamma proteobacterium HTCC2143</name>
    <dbReference type="NCBI Taxonomy" id="247633"/>
    <lineage>
        <taxon>Bacteria</taxon>
        <taxon>Pseudomonadati</taxon>
        <taxon>Pseudomonadota</taxon>
        <taxon>Gammaproteobacteria</taxon>
        <taxon>Cellvibrionales</taxon>
        <taxon>Spongiibacteraceae</taxon>
        <taxon>BD1-7 clade</taxon>
    </lineage>
</organism>
<evidence type="ECO:0000256" key="2">
    <source>
        <dbReference type="ARBA" id="ARBA00022840"/>
    </source>
</evidence>
<dbReference type="InterPro" id="IPR027417">
    <property type="entry name" value="P-loop_NTPase"/>
</dbReference>
<dbReference type="Gene3D" id="3.40.50.300">
    <property type="entry name" value="P-loop containing nucleotide triphosphate hydrolases"/>
    <property type="match status" value="1"/>
</dbReference>
<proteinExistence type="inferred from homology"/>
<evidence type="ECO:0000313" key="8">
    <source>
        <dbReference type="Proteomes" id="UP000004931"/>
    </source>
</evidence>
<evidence type="ECO:0000313" key="7">
    <source>
        <dbReference type="EMBL" id="EAW30536.1"/>
    </source>
</evidence>
<dbReference type="eggNOG" id="COG1660">
    <property type="taxonomic scope" value="Bacteria"/>
</dbReference>